<dbReference type="SUPFAM" id="SSF47954">
    <property type="entry name" value="Cyclin-like"/>
    <property type="match status" value="2"/>
</dbReference>
<keyword evidence="1" id="KW-0677">Repeat</keyword>
<organism evidence="7 8">
    <name type="scientific">Babesia caballi</name>
    <dbReference type="NCBI Taxonomy" id="5871"/>
    <lineage>
        <taxon>Eukaryota</taxon>
        <taxon>Sar</taxon>
        <taxon>Alveolata</taxon>
        <taxon>Apicomplexa</taxon>
        <taxon>Aconoidasida</taxon>
        <taxon>Piroplasmida</taxon>
        <taxon>Babesiidae</taxon>
        <taxon>Babesia</taxon>
    </lineage>
</organism>
<dbReference type="GO" id="GO:0005634">
    <property type="term" value="C:nucleus"/>
    <property type="evidence" value="ECO:0007669"/>
    <property type="project" value="TreeGrafter"/>
</dbReference>
<reference evidence="7 8" key="1">
    <citation type="submission" date="2021-06" db="EMBL/GenBank/DDBJ databases">
        <title>Genome sequence of Babesia caballi.</title>
        <authorList>
            <person name="Yamagishi J."/>
            <person name="Kidaka T."/>
            <person name="Ochi A."/>
        </authorList>
    </citation>
    <scope>NUCLEOTIDE SEQUENCE [LARGE SCALE GENOMIC DNA]</scope>
    <source>
        <strain evidence="7">USDA-D6B2</strain>
    </source>
</reference>
<dbReference type="GO" id="GO:0097550">
    <property type="term" value="C:transcription preinitiation complex"/>
    <property type="evidence" value="ECO:0007669"/>
    <property type="project" value="TreeGrafter"/>
</dbReference>
<evidence type="ECO:0000256" key="5">
    <source>
        <dbReference type="PROSITE-ProRule" id="PRU00469"/>
    </source>
</evidence>
<evidence type="ECO:0000313" key="8">
    <source>
        <dbReference type="Proteomes" id="UP001497744"/>
    </source>
</evidence>
<gene>
    <name evidence="7" type="ORF">BcabD6B2_32230</name>
</gene>
<dbReference type="InterPro" id="IPR013150">
    <property type="entry name" value="TFIIB_cyclin"/>
</dbReference>
<dbReference type="PROSITE" id="PS51134">
    <property type="entry name" value="ZF_TFIIB"/>
    <property type="match status" value="1"/>
</dbReference>
<dbReference type="EMBL" id="BPLF01000002">
    <property type="protein sequence ID" value="GIX63788.1"/>
    <property type="molecule type" value="Genomic_DNA"/>
</dbReference>
<dbReference type="Gene3D" id="1.10.472.10">
    <property type="entry name" value="Cyclin-like"/>
    <property type="match status" value="1"/>
</dbReference>
<dbReference type="InterPro" id="IPR000812">
    <property type="entry name" value="TFIIB"/>
</dbReference>
<dbReference type="Pfam" id="PF08271">
    <property type="entry name" value="Zn_Ribbon_TF"/>
    <property type="match status" value="1"/>
</dbReference>
<evidence type="ECO:0000259" key="6">
    <source>
        <dbReference type="PROSITE" id="PS51134"/>
    </source>
</evidence>
<accession>A0AAV4LUX3</accession>
<keyword evidence="5" id="KW-0479">Metal-binding</keyword>
<comment type="caution">
    <text evidence="7">The sequence shown here is derived from an EMBL/GenBank/DDBJ whole genome shotgun (WGS) entry which is preliminary data.</text>
</comment>
<keyword evidence="5" id="KW-0863">Zinc-finger</keyword>
<evidence type="ECO:0000256" key="2">
    <source>
        <dbReference type="ARBA" id="ARBA00023015"/>
    </source>
</evidence>
<dbReference type="PANTHER" id="PTHR11618:SF13">
    <property type="entry name" value="TRANSCRIPTION INITIATION FACTOR IIB"/>
    <property type="match status" value="1"/>
</dbReference>
<keyword evidence="3" id="KW-0804">Transcription</keyword>
<dbReference type="Proteomes" id="UP001497744">
    <property type="component" value="Unassembled WGS sequence"/>
</dbReference>
<keyword evidence="2" id="KW-0805">Transcription regulation</keyword>
<dbReference type="InterPro" id="IPR013137">
    <property type="entry name" value="Znf_TFIIB"/>
</dbReference>
<evidence type="ECO:0000313" key="7">
    <source>
        <dbReference type="EMBL" id="GIX63788.1"/>
    </source>
</evidence>
<dbReference type="RefSeq" id="XP_067715857.1">
    <property type="nucleotide sequence ID" value="XM_067859756.1"/>
</dbReference>
<evidence type="ECO:0000256" key="4">
    <source>
        <dbReference type="ARBA" id="ARBA00031706"/>
    </source>
</evidence>
<dbReference type="InterPro" id="IPR036915">
    <property type="entry name" value="Cyclin-like_sf"/>
</dbReference>
<sequence>MAVTSAVNAREKALAKRKRLQCVDCGDAGIIVVDHTEGNQICVTCGRVAENVLISDQQEWRSFNSEASSGSGNDRNRVGDVNDAWLENANSTTFIGGSRKMQQIQNIVGSYESSEKPLKSAFSMLRHIGDSINTNDLVLERGKEILKELHDGGHLKGRGNALNILAVLYMACREVGVSRTLKEMVVYDSKVSEKDLGRAINRLKKLLPMRGNAQVEDTAQLIPRLCSNLKMTSKLASLCEYAAGKAAMILRTSHRTTSLAAGVIYFITQVAWSRQFGAAVPSLAEIARVCGTSENTIKTTYKELVNITHRILPPNYSRDNPTAGIY</sequence>
<proteinExistence type="predicted"/>
<dbReference type="SUPFAM" id="SSF57783">
    <property type="entry name" value="Zinc beta-ribbon"/>
    <property type="match status" value="1"/>
</dbReference>
<dbReference type="PRINTS" id="PR00685">
    <property type="entry name" value="TIFACTORIIB"/>
</dbReference>
<keyword evidence="5" id="KW-0862">Zinc</keyword>
<dbReference type="GO" id="GO:0017025">
    <property type="term" value="F:TBP-class protein binding"/>
    <property type="evidence" value="ECO:0007669"/>
    <property type="project" value="InterPro"/>
</dbReference>
<evidence type="ECO:0000256" key="1">
    <source>
        <dbReference type="ARBA" id="ARBA00022737"/>
    </source>
</evidence>
<protein>
    <recommendedName>
        <fullName evidence="4">General transcription factor TFIIB</fullName>
    </recommendedName>
</protein>
<dbReference type="Gene3D" id="1.10.472.170">
    <property type="match status" value="1"/>
</dbReference>
<keyword evidence="8" id="KW-1185">Reference proteome</keyword>
<feature type="domain" description="TFIIB-type" evidence="6">
    <location>
        <begin position="18"/>
        <end position="50"/>
    </location>
</feature>
<dbReference type="GO" id="GO:0008270">
    <property type="term" value="F:zinc ion binding"/>
    <property type="evidence" value="ECO:0007669"/>
    <property type="project" value="UniProtKB-KW"/>
</dbReference>
<dbReference type="Pfam" id="PF00382">
    <property type="entry name" value="TFIIB"/>
    <property type="match status" value="1"/>
</dbReference>
<dbReference type="GeneID" id="94195269"/>
<evidence type="ECO:0000256" key="3">
    <source>
        <dbReference type="ARBA" id="ARBA00023163"/>
    </source>
</evidence>
<dbReference type="GO" id="GO:0070897">
    <property type="term" value="P:transcription preinitiation complex assembly"/>
    <property type="evidence" value="ECO:0007669"/>
    <property type="project" value="InterPro"/>
</dbReference>
<name>A0AAV4LUX3_BABCB</name>
<dbReference type="PANTHER" id="PTHR11618">
    <property type="entry name" value="TRANSCRIPTION INITIATION FACTOR IIB-RELATED"/>
    <property type="match status" value="1"/>
</dbReference>
<dbReference type="AlphaFoldDB" id="A0AAV4LUX3"/>